<dbReference type="SUPFAM" id="SSF55120">
    <property type="entry name" value="Pseudouridine synthase"/>
    <property type="match status" value="1"/>
</dbReference>
<dbReference type="PANTHER" id="PTHR47683">
    <property type="entry name" value="PSEUDOURIDINE SYNTHASE FAMILY PROTEIN-RELATED"/>
    <property type="match status" value="1"/>
</dbReference>
<dbReference type="CDD" id="cd00165">
    <property type="entry name" value="S4"/>
    <property type="match status" value="1"/>
</dbReference>
<protein>
    <submittedName>
        <fullName evidence="3">16S rRNA pseudouridylate synthase</fullName>
    </submittedName>
</protein>
<evidence type="ECO:0000313" key="3">
    <source>
        <dbReference type="EMBL" id="HIW71008.1"/>
    </source>
</evidence>
<gene>
    <name evidence="3" type="ORF">H9875_00125</name>
</gene>
<reference evidence="3" key="2">
    <citation type="submission" date="2021-04" db="EMBL/GenBank/DDBJ databases">
        <authorList>
            <person name="Gilroy R."/>
        </authorList>
    </citation>
    <scope>NUCLEOTIDE SEQUENCE</scope>
    <source>
        <strain evidence="3">CHK173-259</strain>
    </source>
</reference>
<comment type="caution">
    <text evidence="3">The sequence shown here is derived from an EMBL/GenBank/DDBJ whole genome shotgun (WGS) entry which is preliminary data.</text>
</comment>
<evidence type="ECO:0000313" key="4">
    <source>
        <dbReference type="Proteomes" id="UP000886822"/>
    </source>
</evidence>
<dbReference type="Gene3D" id="3.10.290.10">
    <property type="entry name" value="RNA-binding S4 domain"/>
    <property type="match status" value="1"/>
</dbReference>
<dbReference type="AlphaFoldDB" id="A0A9D1U3N0"/>
<dbReference type="GO" id="GO:0006396">
    <property type="term" value="P:RNA processing"/>
    <property type="evidence" value="ECO:0007669"/>
    <property type="project" value="UniProtKB-ARBA"/>
</dbReference>
<accession>A0A9D1U3N0</accession>
<dbReference type="GO" id="GO:0140098">
    <property type="term" value="F:catalytic activity, acting on RNA"/>
    <property type="evidence" value="ECO:0007669"/>
    <property type="project" value="UniProtKB-ARBA"/>
</dbReference>
<dbReference type="PROSITE" id="PS50889">
    <property type="entry name" value="S4"/>
    <property type="match status" value="1"/>
</dbReference>
<reference evidence="3" key="1">
    <citation type="journal article" date="2021" name="PeerJ">
        <title>Extensive microbial diversity within the chicken gut microbiome revealed by metagenomics and culture.</title>
        <authorList>
            <person name="Gilroy R."/>
            <person name="Ravi A."/>
            <person name="Getino M."/>
            <person name="Pursley I."/>
            <person name="Horton D.L."/>
            <person name="Alikhan N.F."/>
            <person name="Baker D."/>
            <person name="Gharbi K."/>
            <person name="Hall N."/>
            <person name="Watson M."/>
            <person name="Adriaenssens E.M."/>
            <person name="Foster-Nyarko E."/>
            <person name="Jarju S."/>
            <person name="Secka A."/>
            <person name="Antonio M."/>
            <person name="Oren A."/>
            <person name="Chaudhuri R.R."/>
            <person name="La Ragione R."/>
            <person name="Hildebrand F."/>
            <person name="Pallen M.J."/>
        </authorList>
    </citation>
    <scope>NUCLEOTIDE SEQUENCE</scope>
    <source>
        <strain evidence="3">CHK173-259</strain>
    </source>
</reference>
<dbReference type="GO" id="GO:0001522">
    <property type="term" value="P:pseudouridine synthesis"/>
    <property type="evidence" value="ECO:0007669"/>
    <property type="project" value="InterPro"/>
</dbReference>
<dbReference type="PANTHER" id="PTHR47683:SF2">
    <property type="entry name" value="RNA-BINDING S4 DOMAIN-CONTAINING PROTEIN"/>
    <property type="match status" value="1"/>
</dbReference>
<feature type="domain" description="RNA-binding S4" evidence="2">
    <location>
        <begin position="1"/>
        <end position="60"/>
    </location>
</feature>
<evidence type="ECO:0000256" key="1">
    <source>
        <dbReference type="PROSITE-ProRule" id="PRU00182"/>
    </source>
</evidence>
<sequence length="232" mass="25296">MNIERYLSEQHQGTPRQIFRLLRQGRVTVNDTVIGVAYTQVTPTDRVCVDGLAVTGRQPQYLVVNKPMGVVNDLNPTVAHSLGDLLNALDQQRQLGVLADLPKDTTGVVVLSDDHHFLDDLRALAWSSTLTVQLTGTVVPAIDGQVPWDRLTPTVDQKRKRVTLTVVTTQVAAATTTLRQLPNVTGPVNRVALGPLKLPVDLPIGTYRGLHPQEIDDLVAPLDRDKGVSKGD</sequence>
<dbReference type="InterPro" id="IPR036986">
    <property type="entry name" value="S4_RNA-bd_sf"/>
</dbReference>
<name>A0A9D1U3N0_9LACO</name>
<dbReference type="InterPro" id="IPR020103">
    <property type="entry name" value="PsdUridine_synth_cat_dom_sf"/>
</dbReference>
<dbReference type="Proteomes" id="UP000886822">
    <property type="component" value="Unassembled WGS sequence"/>
</dbReference>
<evidence type="ECO:0000259" key="2">
    <source>
        <dbReference type="SMART" id="SM00363"/>
    </source>
</evidence>
<organism evidence="3 4">
    <name type="scientific">Candidatus Levilactobacillus faecigallinarum</name>
    <dbReference type="NCBI Taxonomy" id="2838638"/>
    <lineage>
        <taxon>Bacteria</taxon>
        <taxon>Bacillati</taxon>
        <taxon>Bacillota</taxon>
        <taxon>Bacilli</taxon>
        <taxon>Lactobacillales</taxon>
        <taxon>Lactobacillaceae</taxon>
        <taxon>Levilactobacillus</taxon>
    </lineage>
</organism>
<dbReference type="GO" id="GO:0009982">
    <property type="term" value="F:pseudouridine synthase activity"/>
    <property type="evidence" value="ECO:0007669"/>
    <property type="project" value="InterPro"/>
</dbReference>
<dbReference type="EMBL" id="DXGJ01000002">
    <property type="protein sequence ID" value="HIW71008.1"/>
    <property type="molecule type" value="Genomic_DNA"/>
</dbReference>
<dbReference type="InterPro" id="IPR002942">
    <property type="entry name" value="S4_RNA-bd"/>
</dbReference>
<dbReference type="SMART" id="SM00363">
    <property type="entry name" value="S4"/>
    <property type="match status" value="1"/>
</dbReference>
<proteinExistence type="predicted"/>
<keyword evidence="1" id="KW-0694">RNA-binding</keyword>
<dbReference type="GO" id="GO:0003723">
    <property type="term" value="F:RNA binding"/>
    <property type="evidence" value="ECO:0007669"/>
    <property type="project" value="UniProtKB-KW"/>
</dbReference>
<dbReference type="Gene3D" id="3.30.2350.10">
    <property type="entry name" value="Pseudouridine synthase"/>
    <property type="match status" value="1"/>
</dbReference>
<dbReference type="InterPro" id="IPR050343">
    <property type="entry name" value="RsuA_PseudoU_synthase"/>
</dbReference>
<dbReference type="SUPFAM" id="SSF55174">
    <property type="entry name" value="Alpha-L RNA-binding motif"/>
    <property type="match status" value="1"/>
</dbReference>